<dbReference type="EMBL" id="CP012333">
    <property type="protein sequence ID" value="AKU99784.1"/>
    <property type="molecule type" value="Genomic_DNA"/>
</dbReference>
<protein>
    <submittedName>
        <fullName evidence="1">Uncharacterized protein</fullName>
    </submittedName>
</protein>
<proteinExistence type="predicted"/>
<dbReference type="RefSeq" id="WP_146651181.1">
    <property type="nucleotide sequence ID" value="NZ_CP012333.1"/>
</dbReference>
<evidence type="ECO:0000313" key="1">
    <source>
        <dbReference type="EMBL" id="AKU99784.1"/>
    </source>
</evidence>
<dbReference type="Proteomes" id="UP000064967">
    <property type="component" value="Chromosome"/>
</dbReference>
<sequence length="68" mass="6637">MSHMPAVPPLELLDELLDDELLDDEASAGGPASFGGVVEVGAGVVDVLLGAEAGGSFVELSSAGSVGL</sequence>
<reference evidence="1 2" key="1">
    <citation type="submission" date="2015-08" db="EMBL/GenBank/DDBJ databases">
        <authorList>
            <person name="Babu N.S."/>
            <person name="Beckwith C.J."/>
            <person name="Beseler K.G."/>
            <person name="Brison A."/>
            <person name="Carone J.V."/>
            <person name="Caskin T.P."/>
            <person name="Diamond M."/>
            <person name="Durham M.E."/>
            <person name="Foxe J.M."/>
            <person name="Go M."/>
            <person name="Henderson B.A."/>
            <person name="Jones I.B."/>
            <person name="McGettigan J.A."/>
            <person name="Micheletti S.J."/>
            <person name="Nasrallah M.E."/>
            <person name="Ortiz D."/>
            <person name="Piller C.R."/>
            <person name="Privatt S.R."/>
            <person name="Schneider S.L."/>
            <person name="Sharp S."/>
            <person name="Smith T.C."/>
            <person name="Stanton J.D."/>
            <person name="Ullery H.E."/>
            <person name="Wilson R.J."/>
            <person name="Serrano M.G."/>
            <person name="Buck G."/>
            <person name="Lee V."/>
            <person name="Wang Y."/>
            <person name="Carvalho R."/>
            <person name="Voegtly L."/>
            <person name="Shi R."/>
            <person name="Duckworth R."/>
            <person name="Johnson A."/>
            <person name="Loviza R."/>
            <person name="Walstead R."/>
            <person name="Shah Z."/>
            <person name="Kiflezghi M."/>
            <person name="Wade K."/>
            <person name="Ball S.L."/>
            <person name="Bradley K.W."/>
            <person name="Asai D.J."/>
            <person name="Bowman C.A."/>
            <person name="Russell D.A."/>
            <person name="Pope W.H."/>
            <person name="Jacobs-Sera D."/>
            <person name="Hendrix R.W."/>
            <person name="Hatfull G.F."/>
        </authorList>
    </citation>
    <scope>NUCLEOTIDE SEQUENCE [LARGE SCALE GENOMIC DNA]</scope>
    <source>
        <strain evidence="1 2">DSM 27648</strain>
    </source>
</reference>
<organism evidence="1 2">
    <name type="scientific">Labilithrix luteola</name>
    <dbReference type="NCBI Taxonomy" id="1391654"/>
    <lineage>
        <taxon>Bacteria</taxon>
        <taxon>Pseudomonadati</taxon>
        <taxon>Myxococcota</taxon>
        <taxon>Polyangia</taxon>
        <taxon>Polyangiales</taxon>
        <taxon>Labilitrichaceae</taxon>
        <taxon>Labilithrix</taxon>
    </lineage>
</organism>
<gene>
    <name evidence="1" type="ORF">AKJ09_06448</name>
</gene>
<evidence type="ECO:0000313" key="2">
    <source>
        <dbReference type="Proteomes" id="UP000064967"/>
    </source>
</evidence>
<dbReference type="STRING" id="1391654.AKJ09_06448"/>
<accession>A0A0K1Q333</accession>
<dbReference type="AlphaFoldDB" id="A0A0K1Q333"/>
<name>A0A0K1Q333_9BACT</name>
<keyword evidence="2" id="KW-1185">Reference proteome</keyword>
<dbReference type="KEGG" id="llu:AKJ09_06448"/>